<evidence type="ECO:0000313" key="1">
    <source>
        <dbReference type="EMBL" id="KAJ2996207.1"/>
    </source>
</evidence>
<sequence>MSTPHTVAPEAVSREAAEFVSHKVDHRKRGIIKPVLTLTNRLPGRDQPDGYHCLVAELLPNTHTHTHTQREREREKQRLGSVKQAEERVRVRRERELCWPKNAYVVTVSIKASTTSVNDEGRSKNDIDTKICDLTLSYVTSKAVWAPIYDLTLSTTTESGALSFDARVTSQISETWDNCGITLSTSPTEFSRSGESVPTLVPRPIYASKPNNPQPAPYFPPGARVEGKYGCPPRQYDQPPGAGINYGGNVSGPAGYGGYESSNNQVAGEDGLSGASTQASAGASFVGNPALNIGDSSGVSSNPATLDVVCTAAKPSDKFTTGDPKLTEAQTFPDSESSSQSDEHVSLYDADCLAFPTGPELDLEFEESSFKETGLTSTYGLVGFKSLSPSSTSWLPRVARITYTSVVFRHVAVPKHKQTMFLQANQQPRPSEGAGRAHPPTAPSSDKPRYCAAPVACFPSLSASTPRCRCSIRSPKSSGK</sequence>
<dbReference type="EMBL" id="JAPDGR010000104">
    <property type="protein sequence ID" value="KAJ2996207.1"/>
    <property type="molecule type" value="Genomic_DNA"/>
</dbReference>
<proteinExistence type="predicted"/>
<reference evidence="1" key="1">
    <citation type="submission" date="2022-10" db="EMBL/GenBank/DDBJ databases">
        <title>Genome Sequence of Xylaria curta.</title>
        <authorList>
            <person name="Buettner E."/>
        </authorList>
    </citation>
    <scope>NUCLEOTIDE SEQUENCE</scope>
    <source>
        <strain evidence="1">Babe10</strain>
    </source>
</reference>
<name>A0ACC1PNI9_9PEZI</name>
<evidence type="ECO:0000313" key="2">
    <source>
        <dbReference type="Proteomes" id="UP001143856"/>
    </source>
</evidence>
<comment type="caution">
    <text evidence="1">The sequence shown here is derived from an EMBL/GenBank/DDBJ whole genome shotgun (WGS) entry which is preliminary data.</text>
</comment>
<dbReference type="Proteomes" id="UP001143856">
    <property type="component" value="Unassembled WGS sequence"/>
</dbReference>
<gene>
    <name evidence="1" type="ORF">NUW58_g1050</name>
</gene>
<protein>
    <submittedName>
        <fullName evidence="1">Uncharacterized protein</fullName>
    </submittedName>
</protein>
<organism evidence="1 2">
    <name type="scientific">Xylaria curta</name>
    <dbReference type="NCBI Taxonomy" id="42375"/>
    <lineage>
        <taxon>Eukaryota</taxon>
        <taxon>Fungi</taxon>
        <taxon>Dikarya</taxon>
        <taxon>Ascomycota</taxon>
        <taxon>Pezizomycotina</taxon>
        <taxon>Sordariomycetes</taxon>
        <taxon>Xylariomycetidae</taxon>
        <taxon>Xylariales</taxon>
        <taxon>Xylariaceae</taxon>
        <taxon>Xylaria</taxon>
    </lineage>
</organism>
<keyword evidence="2" id="KW-1185">Reference proteome</keyword>
<accession>A0ACC1PNI9</accession>